<dbReference type="GO" id="GO:0004820">
    <property type="term" value="F:glycine-tRNA ligase activity"/>
    <property type="evidence" value="ECO:0007669"/>
    <property type="project" value="UniProtKB-EC"/>
</dbReference>
<dbReference type="PROSITE" id="PS50861">
    <property type="entry name" value="AA_TRNA_LIGASE_II_GLYAB"/>
    <property type="match status" value="1"/>
</dbReference>
<dbReference type="GO" id="GO:0005524">
    <property type="term" value="F:ATP binding"/>
    <property type="evidence" value="ECO:0007669"/>
    <property type="project" value="UniProtKB-KW"/>
</dbReference>
<evidence type="ECO:0000256" key="3">
    <source>
        <dbReference type="ARBA" id="ARBA00022598"/>
    </source>
</evidence>
<dbReference type="SUPFAM" id="SSF109604">
    <property type="entry name" value="HD-domain/PDEase-like"/>
    <property type="match status" value="1"/>
</dbReference>
<protein>
    <recommendedName>
        <fullName evidence="2">glycine--tRNA ligase</fullName>
        <ecNumber evidence="2">6.1.1.14</ecNumber>
    </recommendedName>
</protein>
<evidence type="ECO:0000256" key="2">
    <source>
        <dbReference type="ARBA" id="ARBA00012829"/>
    </source>
</evidence>
<reference evidence="9" key="1">
    <citation type="journal article" date="2020" name="mSystems">
        <title>Genome- and Community-Level Interaction Insights into Carbon Utilization and Element Cycling Functions of Hydrothermarchaeota in Hydrothermal Sediment.</title>
        <authorList>
            <person name="Zhou Z."/>
            <person name="Liu Y."/>
            <person name="Xu W."/>
            <person name="Pan J."/>
            <person name="Luo Z.H."/>
            <person name="Li M."/>
        </authorList>
    </citation>
    <scope>NUCLEOTIDE SEQUENCE [LARGE SCALE GENOMIC DNA]</scope>
    <source>
        <strain evidence="9">SpSt-1233</strain>
    </source>
</reference>
<comment type="similarity">
    <text evidence="1">Belongs to the class-II aminoacyl-tRNA synthetase family.</text>
</comment>
<comment type="catalytic activity">
    <reaction evidence="8">
        <text>tRNA(Gly) + glycine + ATP = glycyl-tRNA(Gly) + AMP + diphosphate</text>
        <dbReference type="Rhea" id="RHEA:16013"/>
        <dbReference type="Rhea" id="RHEA-COMP:9664"/>
        <dbReference type="Rhea" id="RHEA-COMP:9683"/>
        <dbReference type="ChEBI" id="CHEBI:30616"/>
        <dbReference type="ChEBI" id="CHEBI:33019"/>
        <dbReference type="ChEBI" id="CHEBI:57305"/>
        <dbReference type="ChEBI" id="CHEBI:78442"/>
        <dbReference type="ChEBI" id="CHEBI:78522"/>
        <dbReference type="ChEBI" id="CHEBI:456215"/>
        <dbReference type="EC" id="6.1.1.14"/>
    </reaction>
</comment>
<dbReference type="InterPro" id="IPR015944">
    <property type="entry name" value="Gly-tRNA-synth_bsu"/>
</dbReference>
<keyword evidence="3 9" id="KW-0436">Ligase</keyword>
<accession>A0A7V2AVI7</accession>
<name>A0A7V2AVI7_UNCEI</name>
<feature type="non-terminal residue" evidence="9">
    <location>
        <position position="505"/>
    </location>
</feature>
<keyword evidence="6" id="KW-0648">Protein biosynthesis</keyword>
<evidence type="ECO:0000256" key="7">
    <source>
        <dbReference type="ARBA" id="ARBA00023146"/>
    </source>
</evidence>
<dbReference type="Pfam" id="PF02092">
    <property type="entry name" value="tRNA_synt_2f"/>
    <property type="match status" value="1"/>
</dbReference>
<evidence type="ECO:0000256" key="4">
    <source>
        <dbReference type="ARBA" id="ARBA00022741"/>
    </source>
</evidence>
<evidence type="ECO:0000256" key="1">
    <source>
        <dbReference type="ARBA" id="ARBA00008226"/>
    </source>
</evidence>
<dbReference type="Proteomes" id="UP000886069">
    <property type="component" value="Unassembled WGS sequence"/>
</dbReference>
<evidence type="ECO:0000256" key="5">
    <source>
        <dbReference type="ARBA" id="ARBA00022840"/>
    </source>
</evidence>
<sequence length="505" mass="55377">EERIVGPPASVALADGGGYTKAGEGFARSQGVPVGRLVTVETDRGEYIAVVKRIRGRAVSSILRERIPEIVASVRFPKVMKWDSSGMRFARPIRWILALHGRKVPRLEIGGLSSGRKTRLSPFLEKGIGVASTSDYLPLLEEHGIILDGGERGGEVLRMAREKAEEHGGRLVEDDELVGIVSNLLESPVALAGRFDASFLGLPREVVVTALKSHQRYFSVEDDSGALKPLFIAFADGARRNLGEIVKGYERVLQARLADAEFYYREDTGLPLSELSMRLDRIVWLERLGTLAEKAARIEALALFIRERAGVGGDELDGRIRRAARLAKADLASEMVKDGKEFTKLQGYIGREYALASGEEPEVADAIFEHYLPRFSGDRLPGTDTGAILSVADKLDTIAGCFMIGLEPSGSQDPYALRRQAFGVLRILLERRMTIPLADLIGESVGLYRDAAEEGRGGVDAAAARERVRAFLGSRFSGMLRDEGFDHDIVRALLSAPWVHPFEVR</sequence>
<keyword evidence="5" id="KW-0067">ATP-binding</keyword>
<dbReference type="AlphaFoldDB" id="A0A7V2AVI7"/>
<dbReference type="EC" id="6.1.1.14" evidence="2"/>
<evidence type="ECO:0000313" key="9">
    <source>
        <dbReference type="EMBL" id="HER44037.1"/>
    </source>
</evidence>
<dbReference type="PANTHER" id="PTHR30075:SF2">
    <property type="entry name" value="GLYCINE--TRNA LIGASE, CHLOROPLASTIC_MITOCHONDRIAL 2"/>
    <property type="match status" value="1"/>
</dbReference>
<evidence type="ECO:0000256" key="8">
    <source>
        <dbReference type="ARBA" id="ARBA00047937"/>
    </source>
</evidence>
<feature type="non-terminal residue" evidence="9">
    <location>
        <position position="1"/>
    </location>
</feature>
<dbReference type="NCBIfam" id="TIGR00211">
    <property type="entry name" value="glyS"/>
    <property type="match status" value="1"/>
</dbReference>
<evidence type="ECO:0000256" key="6">
    <source>
        <dbReference type="ARBA" id="ARBA00022917"/>
    </source>
</evidence>
<organism evidence="9">
    <name type="scientific">Eiseniibacteriota bacterium</name>
    <dbReference type="NCBI Taxonomy" id="2212470"/>
    <lineage>
        <taxon>Bacteria</taxon>
        <taxon>Candidatus Eiseniibacteriota</taxon>
    </lineage>
</organism>
<keyword evidence="7" id="KW-0030">Aminoacyl-tRNA synthetase</keyword>
<dbReference type="InterPro" id="IPR006194">
    <property type="entry name" value="Gly-tRNA-synth_heterodimer"/>
</dbReference>
<dbReference type="PANTHER" id="PTHR30075">
    <property type="entry name" value="GLYCYL-TRNA SYNTHETASE"/>
    <property type="match status" value="1"/>
</dbReference>
<keyword evidence="4" id="KW-0547">Nucleotide-binding</keyword>
<dbReference type="GO" id="GO:0005829">
    <property type="term" value="C:cytosol"/>
    <property type="evidence" value="ECO:0007669"/>
    <property type="project" value="TreeGrafter"/>
</dbReference>
<gene>
    <name evidence="9" type="primary">glyS</name>
    <name evidence="9" type="ORF">ENO08_06220</name>
</gene>
<proteinExistence type="inferred from homology"/>
<dbReference type="GO" id="GO:0006426">
    <property type="term" value="P:glycyl-tRNA aminoacylation"/>
    <property type="evidence" value="ECO:0007669"/>
    <property type="project" value="InterPro"/>
</dbReference>
<dbReference type="EMBL" id="DSEC01000438">
    <property type="protein sequence ID" value="HER44037.1"/>
    <property type="molecule type" value="Genomic_DNA"/>
</dbReference>
<comment type="caution">
    <text evidence="9">The sequence shown here is derived from an EMBL/GenBank/DDBJ whole genome shotgun (WGS) entry which is preliminary data.</text>
</comment>
<dbReference type="PRINTS" id="PR01045">
    <property type="entry name" value="TRNASYNTHGB"/>
</dbReference>